<dbReference type="InterPro" id="IPR049704">
    <property type="entry name" value="Aminotrans_3_PPA_site"/>
</dbReference>
<dbReference type="InterPro" id="IPR005815">
    <property type="entry name" value="BioA"/>
</dbReference>
<dbReference type="AlphaFoldDB" id="A0A6N7INK6"/>
<dbReference type="SUPFAM" id="SSF53383">
    <property type="entry name" value="PLP-dependent transferases"/>
    <property type="match status" value="1"/>
</dbReference>
<keyword evidence="7 11" id="KW-0949">S-adenosyl-L-methionine</keyword>
<accession>A0A6N7INK6</accession>
<dbReference type="GO" id="GO:0005737">
    <property type="term" value="C:cytoplasm"/>
    <property type="evidence" value="ECO:0007669"/>
    <property type="project" value="UniProtKB-SubCell"/>
</dbReference>
<keyword evidence="6 11" id="KW-0808">Transferase</keyword>
<evidence type="ECO:0000313" key="12">
    <source>
        <dbReference type="EMBL" id="MQL51187.1"/>
    </source>
</evidence>
<evidence type="ECO:0000256" key="9">
    <source>
        <dbReference type="ARBA" id="ARBA00022898"/>
    </source>
</evidence>
<feature type="site" description="Participates in the substrate recognition with KAPA and in a stacking interaction with the adenine ring of SAM" evidence="11">
    <location>
        <position position="21"/>
    </location>
</feature>
<protein>
    <recommendedName>
        <fullName evidence="11">Adenosylmethionine-8-amino-7-oxononanoate aminotransferase</fullName>
        <ecNumber evidence="11">2.6.1.62</ecNumber>
    </recommendedName>
    <alternativeName>
        <fullName evidence="11">7,8-diamino-pelargonic acid aminotransferase</fullName>
        <shortName evidence="11">DAPA AT</shortName>
        <shortName evidence="11">DAPA aminotransferase</shortName>
    </alternativeName>
    <alternativeName>
        <fullName evidence="11">7,8-diaminononanoate synthase</fullName>
        <shortName evidence="11">DANS</shortName>
    </alternativeName>
    <alternativeName>
        <fullName evidence="11">Diaminopelargonic acid synthase</fullName>
    </alternativeName>
</protein>
<feature type="binding site" evidence="11">
    <location>
        <position position="419"/>
    </location>
    <ligand>
        <name>substrate</name>
    </ligand>
</feature>
<name>A0A6N7INK6_9FIRM</name>
<comment type="function">
    <text evidence="11">Catalyzes the transfer of the alpha-amino group from S-adenosyl-L-methionine (SAM) to 7-keto-8-aminopelargonic acid (KAPA) to form 7,8-diaminopelargonic acid (DAPA). It is the only aminotransferase known to utilize SAM as an amino donor.</text>
</comment>
<dbReference type="InterPro" id="IPR015421">
    <property type="entry name" value="PyrdxlP-dep_Trfase_major"/>
</dbReference>
<proteinExistence type="inferred from homology"/>
<gene>
    <name evidence="11 12" type="primary">bioA</name>
    <name evidence="12" type="ORF">GFC01_02695</name>
</gene>
<evidence type="ECO:0000256" key="2">
    <source>
        <dbReference type="ARBA" id="ARBA00004496"/>
    </source>
</evidence>
<evidence type="ECO:0000256" key="4">
    <source>
        <dbReference type="ARBA" id="ARBA00022490"/>
    </source>
</evidence>
<evidence type="ECO:0000256" key="5">
    <source>
        <dbReference type="ARBA" id="ARBA00022576"/>
    </source>
</evidence>
<dbReference type="GO" id="GO:0030170">
    <property type="term" value="F:pyridoxal phosphate binding"/>
    <property type="evidence" value="ECO:0007669"/>
    <property type="project" value="UniProtKB-UniRule"/>
</dbReference>
<comment type="subunit">
    <text evidence="3 11">Homodimer.</text>
</comment>
<sequence>MQTFDPVLLEQWDRQYVWHPFTQMQQYVQEKPLIIARGEGSYLIDVEGNRYLDGVSSLWVTVHGHCHPALNRAIKEQLDLIAHSTLLGLANVPSILLAKKLVEITPSGLNKVFYSDAGATAVEIALKMAFQYWQQKEGGRHHSKTKFISLAEAYHGDTIGSVSVGGMSLFHGIFRPLLFQCLHAPAPYCYRCPLELEKDGCGMACVDRLEELMGKHHGEVAALIIEPLVQGAAGMITAPAGYLRRVRELCTRYNILLIADEVAVGFGRTGRLFACEHEGVSPDLMCLAKGITGGYLPLAATLTTDEIYSAFLGKPEECRTFYHGHTYTGNPVACAAALASMELFEQEGLPGTLQPKIELLRRGLESFWQLPHVGDIRQRGMMVGIELVADRETKKSYPVQEQVGHRVILEARRRGLIIRPLGDVIVLMPILTMSEGELNNVLEITFESIAAVTGH</sequence>
<evidence type="ECO:0000256" key="7">
    <source>
        <dbReference type="ARBA" id="ARBA00022691"/>
    </source>
</evidence>
<dbReference type="GO" id="GO:0009102">
    <property type="term" value="P:biotin biosynthetic process"/>
    <property type="evidence" value="ECO:0007669"/>
    <property type="project" value="UniProtKB-UniRule"/>
</dbReference>
<comment type="catalytic activity">
    <reaction evidence="11">
        <text>(8S)-8-amino-7-oxononanoate + S-adenosyl-L-methionine = S-adenosyl-4-methylsulfanyl-2-oxobutanoate + (7R,8S)-7,8-diammoniononanoate</text>
        <dbReference type="Rhea" id="RHEA:16861"/>
        <dbReference type="ChEBI" id="CHEBI:16490"/>
        <dbReference type="ChEBI" id="CHEBI:59789"/>
        <dbReference type="ChEBI" id="CHEBI:149468"/>
        <dbReference type="ChEBI" id="CHEBI:149469"/>
        <dbReference type="EC" id="2.6.1.62"/>
    </reaction>
</comment>
<feature type="binding site" evidence="11">
    <location>
        <begin position="118"/>
        <end position="119"/>
    </location>
    <ligand>
        <name>pyridoxal 5'-phosphate</name>
        <dbReference type="ChEBI" id="CHEBI:597326"/>
    </ligand>
</feature>
<dbReference type="Proteomes" id="UP000441717">
    <property type="component" value="Unassembled WGS sequence"/>
</dbReference>
<feature type="binding site" evidence="11">
    <location>
        <position position="260"/>
    </location>
    <ligand>
        <name>pyridoxal 5'-phosphate</name>
        <dbReference type="ChEBI" id="CHEBI:597326"/>
    </ligand>
</feature>
<comment type="caution">
    <text evidence="12">The sequence shown here is derived from an EMBL/GenBank/DDBJ whole genome shotgun (WGS) entry which is preliminary data.</text>
</comment>
<comment type="similarity">
    <text evidence="10 11">Belongs to the class-III pyridoxal-phosphate-dependent aminotransferase family. BioA subfamily.</text>
</comment>
<feature type="binding site" evidence="11">
    <location>
        <position position="324"/>
    </location>
    <ligand>
        <name>substrate</name>
    </ligand>
</feature>
<keyword evidence="13" id="KW-1185">Reference proteome</keyword>
<feature type="binding site" evidence="11">
    <location>
        <position position="289"/>
    </location>
    <ligand>
        <name>substrate</name>
    </ligand>
</feature>
<dbReference type="PANTHER" id="PTHR42684:SF17">
    <property type="entry name" value="ADENOSYLMETHIONINE-8-AMINO-7-OXONONANOATE AMINOTRANSFERASE"/>
    <property type="match status" value="1"/>
</dbReference>
<evidence type="ECO:0000256" key="11">
    <source>
        <dbReference type="HAMAP-Rule" id="MF_00834"/>
    </source>
</evidence>
<comment type="pathway">
    <text evidence="11">Cofactor biosynthesis; biotin biosynthesis; 7,8-diaminononanoate from 8-amino-7-oxononanoate (SAM route): step 1/1.</text>
</comment>
<comment type="caution">
    <text evidence="11">Lacks conserved residue(s) required for the propagation of feature annotation.</text>
</comment>
<dbReference type="UniPathway" id="UPA00078">
    <property type="reaction ID" value="UER00160"/>
</dbReference>
<keyword evidence="9 11" id="KW-0663">Pyridoxal phosphate</keyword>
<dbReference type="InterPro" id="IPR015422">
    <property type="entry name" value="PyrdxlP-dep_Trfase_small"/>
</dbReference>
<keyword evidence="8 11" id="KW-0093">Biotin biosynthesis</keyword>
<evidence type="ECO:0000256" key="3">
    <source>
        <dbReference type="ARBA" id="ARBA00011738"/>
    </source>
</evidence>
<dbReference type="FunFam" id="3.40.640.10:FF:000078">
    <property type="entry name" value="Adenosylmethionine-8-amino-7-oxononanoate aminotransferase"/>
    <property type="match status" value="1"/>
</dbReference>
<organism evidence="12 13">
    <name type="scientific">Desulfofundulus thermobenzoicus</name>
    <dbReference type="NCBI Taxonomy" id="29376"/>
    <lineage>
        <taxon>Bacteria</taxon>
        <taxon>Bacillati</taxon>
        <taxon>Bacillota</taxon>
        <taxon>Clostridia</taxon>
        <taxon>Eubacteriales</taxon>
        <taxon>Peptococcaceae</taxon>
        <taxon>Desulfofundulus</taxon>
    </lineage>
</organism>
<dbReference type="InterPro" id="IPR005814">
    <property type="entry name" value="Aminotrans_3"/>
</dbReference>
<evidence type="ECO:0000256" key="8">
    <source>
        <dbReference type="ARBA" id="ARBA00022756"/>
    </source>
</evidence>
<feature type="binding site" evidence="11">
    <location>
        <begin position="325"/>
        <end position="326"/>
    </location>
    <ligand>
        <name>pyridoxal 5'-phosphate</name>
        <dbReference type="ChEBI" id="CHEBI:597326"/>
    </ligand>
</feature>
<comment type="cofactor">
    <cofactor evidence="1 11">
        <name>pyridoxal 5'-phosphate</name>
        <dbReference type="ChEBI" id="CHEBI:597326"/>
    </cofactor>
</comment>
<dbReference type="Pfam" id="PF00202">
    <property type="entry name" value="Aminotran_3"/>
    <property type="match status" value="1"/>
</dbReference>
<dbReference type="EMBL" id="WHYR01000005">
    <property type="protein sequence ID" value="MQL51187.1"/>
    <property type="molecule type" value="Genomic_DNA"/>
</dbReference>
<dbReference type="InterPro" id="IPR015424">
    <property type="entry name" value="PyrdxlP-dep_Trfase"/>
</dbReference>
<keyword evidence="4 11" id="KW-0963">Cytoplasm</keyword>
<dbReference type="Gene3D" id="3.40.640.10">
    <property type="entry name" value="Type I PLP-dependent aspartate aminotransferase-like (Major domain)"/>
    <property type="match status" value="1"/>
</dbReference>
<dbReference type="NCBIfam" id="TIGR00508">
    <property type="entry name" value="bioA"/>
    <property type="match status" value="1"/>
</dbReference>
<evidence type="ECO:0000256" key="10">
    <source>
        <dbReference type="ARBA" id="ARBA00060970"/>
    </source>
</evidence>
<dbReference type="CDD" id="cd00610">
    <property type="entry name" value="OAT_like"/>
    <property type="match status" value="1"/>
</dbReference>
<dbReference type="EC" id="2.6.1.62" evidence="11"/>
<dbReference type="HAMAP" id="MF_00834">
    <property type="entry name" value="BioA"/>
    <property type="match status" value="1"/>
</dbReference>
<dbReference type="PROSITE" id="PS00600">
    <property type="entry name" value="AA_TRANSFER_CLASS_3"/>
    <property type="match status" value="1"/>
</dbReference>
<dbReference type="PIRSF" id="PIRSF000521">
    <property type="entry name" value="Transaminase_4ab_Lys_Orn"/>
    <property type="match status" value="1"/>
</dbReference>
<evidence type="ECO:0000256" key="1">
    <source>
        <dbReference type="ARBA" id="ARBA00001933"/>
    </source>
</evidence>
<dbReference type="OrthoDB" id="9807885at2"/>
<dbReference type="Gene3D" id="3.90.1150.10">
    <property type="entry name" value="Aspartate Aminotransferase, domain 1"/>
    <property type="match status" value="1"/>
</dbReference>
<reference evidence="12 13" key="1">
    <citation type="submission" date="2019-10" db="EMBL/GenBank/DDBJ databases">
        <title>Comparative genomics of sulfur disproportionating microorganisms.</title>
        <authorList>
            <person name="Ward L.M."/>
            <person name="Bertran E."/>
            <person name="Johnston D."/>
        </authorList>
    </citation>
    <scope>NUCLEOTIDE SEQUENCE [LARGE SCALE GENOMIC DNA]</scope>
    <source>
        <strain evidence="12 13">DSM 14055</strain>
    </source>
</reference>
<dbReference type="PANTHER" id="PTHR42684">
    <property type="entry name" value="ADENOSYLMETHIONINE-8-AMINO-7-OXONONANOATE AMINOTRANSFERASE"/>
    <property type="match status" value="1"/>
</dbReference>
<feature type="modified residue" description="N6-(pyridoxal phosphate)lysine" evidence="11">
    <location>
        <position position="289"/>
    </location>
</feature>
<evidence type="ECO:0000313" key="13">
    <source>
        <dbReference type="Proteomes" id="UP000441717"/>
    </source>
</evidence>
<comment type="subcellular location">
    <subcellularLocation>
        <location evidence="2 11">Cytoplasm</location>
    </subcellularLocation>
</comment>
<keyword evidence="5 11" id="KW-0032">Aminotransferase</keyword>
<evidence type="ECO:0000256" key="6">
    <source>
        <dbReference type="ARBA" id="ARBA00022679"/>
    </source>
</evidence>
<dbReference type="GO" id="GO:0004015">
    <property type="term" value="F:adenosylmethionine-8-amino-7-oxononanoate transaminase activity"/>
    <property type="evidence" value="ECO:0007669"/>
    <property type="project" value="UniProtKB-UniRule"/>
</dbReference>
<feature type="binding site" evidence="11">
    <location>
        <position position="154"/>
    </location>
    <ligand>
        <name>substrate</name>
    </ligand>
</feature>